<gene>
    <name evidence="1" type="ORF">AVDCRST_MAG56-1042</name>
</gene>
<evidence type="ECO:0000313" key="1">
    <source>
        <dbReference type="EMBL" id="CAA9233224.1"/>
    </source>
</evidence>
<sequence length="106" mass="12293">MATQPVKQLQSIRSQIVDLSINEAEAVQLEQLLQQSIAIVSKFDNENHRFFKNRKKVTLEGLETELTRYQQGYWGQQEKVEKITRFNLARQQANLLLGTLLTTCRS</sequence>
<name>A0A6J4HTU3_9SPHI</name>
<protein>
    <submittedName>
        <fullName evidence="1">Uncharacterized protein</fullName>
    </submittedName>
</protein>
<organism evidence="1">
    <name type="scientific">uncultured Cytophagales bacterium</name>
    <dbReference type="NCBI Taxonomy" id="158755"/>
    <lineage>
        <taxon>Bacteria</taxon>
        <taxon>Pseudomonadati</taxon>
        <taxon>Bacteroidota</taxon>
        <taxon>Sphingobacteriia</taxon>
        <taxon>Sphingobacteriales</taxon>
        <taxon>environmental samples</taxon>
    </lineage>
</organism>
<dbReference type="EMBL" id="CADCTQ010000100">
    <property type="protein sequence ID" value="CAA9233224.1"/>
    <property type="molecule type" value="Genomic_DNA"/>
</dbReference>
<dbReference type="AlphaFoldDB" id="A0A6J4HTU3"/>
<accession>A0A6J4HTU3</accession>
<proteinExistence type="predicted"/>
<reference evidence="1" key="1">
    <citation type="submission" date="2020-02" db="EMBL/GenBank/DDBJ databases">
        <authorList>
            <person name="Meier V. D."/>
        </authorList>
    </citation>
    <scope>NUCLEOTIDE SEQUENCE</scope>
    <source>
        <strain evidence="1">AVDCRST_MAG56</strain>
    </source>
</reference>